<keyword evidence="2" id="KW-1185">Reference proteome</keyword>
<reference evidence="1 2" key="1">
    <citation type="journal article" date="2021" name="Commun. Biol.">
        <title>The genome of Shorea leprosula (Dipterocarpaceae) highlights the ecological relevance of drought in aseasonal tropical rainforests.</title>
        <authorList>
            <person name="Ng K.K.S."/>
            <person name="Kobayashi M.J."/>
            <person name="Fawcett J.A."/>
            <person name="Hatakeyama M."/>
            <person name="Paape T."/>
            <person name="Ng C.H."/>
            <person name="Ang C.C."/>
            <person name="Tnah L.H."/>
            <person name="Lee C.T."/>
            <person name="Nishiyama T."/>
            <person name="Sese J."/>
            <person name="O'Brien M.J."/>
            <person name="Copetti D."/>
            <person name="Mohd Noor M.I."/>
            <person name="Ong R.C."/>
            <person name="Putra M."/>
            <person name="Sireger I.Z."/>
            <person name="Indrioko S."/>
            <person name="Kosugi Y."/>
            <person name="Izuno A."/>
            <person name="Isagi Y."/>
            <person name="Lee S.L."/>
            <person name="Shimizu K.K."/>
        </authorList>
    </citation>
    <scope>NUCLEOTIDE SEQUENCE [LARGE SCALE GENOMIC DNA]</scope>
    <source>
        <strain evidence="1">214</strain>
    </source>
</reference>
<organism evidence="1 2">
    <name type="scientific">Rubroshorea leprosula</name>
    <dbReference type="NCBI Taxonomy" id="152421"/>
    <lineage>
        <taxon>Eukaryota</taxon>
        <taxon>Viridiplantae</taxon>
        <taxon>Streptophyta</taxon>
        <taxon>Embryophyta</taxon>
        <taxon>Tracheophyta</taxon>
        <taxon>Spermatophyta</taxon>
        <taxon>Magnoliopsida</taxon>
        <taxon>eudicotyledons</taxon>
        <taxon>Gunneridae</taxon>
        <taxon>Pentapetalae</taxon>
        <taxon>rosids</taxon>
        <taxon>malvids</taxon>
        <taxon>Malvales</taxon>
        <taxon>Dipterocarpaceae</taxon>
        <taxon>Rubroshorea</taxon>
    </lineage>
</organism>
<dbReference type="Proteomes" id="UP001054252">
    <property type="component" value="Unassembled WGS sequence"/>
</dbReference>
<dbReference type="EMBL" id="BPVZ01000019">
    <property type="protein sequence ID" value="GKV02529.1"/>
    <property type="molecule type" value="Genomic_DNA"/>
</dbReference>
<sequence>MAAIDFICSCALGVKTLRKFHGTNLVNSVAFALRDNHMYPTKSFVW</sequence>
<evidence type="ECO:0000313" key="2">
    <source>
        <dbReference type="Proteomes" id="UP001054252"/>
    </source>
</evidence>
<proteinExistence type="predicted"/>
<accession>A0AAV5IWJ9</accession>
<evidence type="ECO:0000313" key="1">
    <source>
        <dbReference type="EMBL" id="GKV02529.1"/>
    </source>
</evidence>
<name>A0AAV5IWJ9_9ROSI</name>
<comment type="caution">
    <text evidence="1">The sequence shown here is derived from an EMBL/GenBank/DDBJ whole genome shotgun (WGS) entry which is preliminary data.</text>
</comment>
<protein>
    <submittedName>
        <fullName evidence="1">Uncharacterized protein</fullName>
    </submittedName>
</protein>
<gene>
    <name evidence="1" type="ORF">SLEP1_g14962</name>
</gene>
<dbReference type="AlphaFoldDB" id="A0AAV5IWJ9"/>